<evidence type="ECO:0000313" key="1">
    <source>
        <dbReference type="EMBL" id="GAA0593583.1"/>
    </source>
</evidence>
<dbReference type="InterPro" id="IPR036916">
    <property type="entry name" value="Sda_sf"/>
</dbReference>
<reference evidence="1 2" key="1">
    <citation type="journal article" date="2019" name="Int. J. Syst. Evol. Microbiol.">
        <title>The Global Catalogue of Microorganisms (GCM) 10K type strain sequencing project: providing services to taxonomists for standard genome sequencing and annotation.</title>
        <authorList>
            <consortium name="The Broad Institute Genomics Platform"/>
            <consortium name="The Broad Institute Genome Sequencing Center for Infectious Disease"/>
            <person name="Wu L."/>
            <person name="Ma J."/>
        </authorList>
    </citation>
    <scope>NUCLEOTIDE SEQUENCE [LARGE SCALE GENOMIC DNA]</scope>
    <source>
        <strain evidence="1 2">JCM 15395</strain>
    </source>
</reference>
<name>A0ABN1FLY0_9BACI</name>
<dbReference type="Gene3D" id="1.10.287.1100">
    <property type="entry name" value="Sporulation inhibitor A"/>
    <property type="match status" value="1"/>
</dbReference>
<dbReference type="InterPro" id="IPR015064">
    <property type="entry name" value="Sda"/>
</dbReference>
<accession>A0ABN1FLY0</accession>
<dbReference type="RefSeq" id="WP_343810372.1">
    <property type="nucleotide sequence ID" value="NZ_BAAADS010000003.1"/>
</dbReference>
<dbReference type="Pfam" id="PF08970">
    <property type="entry name" value="Sda"/>
    <property type="match status" value="1"/>
</dbReference>
<dbReference type="Proteomes" id="UP001500866">
    <property type="component" value="Unassembled WGS sequence"/>
</dbReference>
<protein>
    <recommendedName>
        <fullName evidence="3">Sporulation histidine kinase inhibitor Sda</fullName>
    </recommendedName>
</protein>
<proteinExistence type="predicted"/>
<gene>
    <name evidence="1" type="ORF">GCM10009001_07190</name>
</gene>
<dbReference type="EMBL" id="BAAADS010000003">
    <property type="protein sequence ID" value="GAA0593583.1"/>
    <property type="molecule type" value="Genomic_DNA"/>
</dbReference>
<organism evidence="1 2">
    <name type="scientific">Virgibacillus siamensis</name>
    <dbReference type="NCBI Taxonomy" id="480071"/>
    <lineage>
        <taxon>Bacteria</taxon>
        <taxon>Bacillati</taxon>
        <taxon>Bacillota</taxon>
        <taxon>Bacilli</taxon>
        <taxon>Bacillales</taxon>
        <taxon>Bacillaceae</taxon>
        <taxon>Virgibacillus</taxon>
    </lineage>
</organism>
<evidence type="ECO:0008006" key="3">
    <source>
        <dbReference type="Google" id="ProtNLM"/>
    </source>
</evidence>
<sequence>MTKKEEQLKRLKMETLSDKLLVEAFYQAKEQKLDQDFIRLIEDELRKRAISV</sequence>
<dbReference type="SUPFAM" id="SSF100985">
    <property type="entry name" value="Sporulation inhibitor Sda"/>
    <property type="match status" value="1"/>
</dbReference>
<keyword evidence="2" id="KW-1185">Reference proteome</keyword>
<comment type="caution">
    <text evidence="1">The sequence shown here is derived from an EMBL/GenBank/DDBJ whole genome shotgun (WGS) entry which is preliminary data.</text>
</comment>
<evidence type="ECO:0000313" key="2">
    <source>
        <dbReference type="Proteomes" id="UP001500866"/>
    </source>
</evidence>